<gene>
    <name evidence="3" type="ORF">GCM10022386_05390</name>
</gene>
<protein>
    <submittedName>
        <fullName evidence="3">Response regulator</fullName>
    </submittedName>
</protein>
<dbReference type="Gene3D" id="3.40.50.2300">
    <property type="match status" value="1"/>
</dbReference>
<reference evidence="4" key="1">
    <citation type="journal article" date="2019" name="Int. J. Syst. Evol. Microbiol.">
        <title>The Global Catalogue of Microorganisms (GCM) 10K type strain sequencing project: providing services to taxonomists for standard genome sequencing and annotation.</title>
        <authorList>
            <consortium name="The Broad Institute Genomics Platform"/>
            <consortium name="The Broad Institute Genome Sequencing Center for Infectious Disease"/>
            <person name="Wu L."/>
            <person name="Ma J."/>
        </authorList>
    </citation>
    <scope>NUCLEOTIDE SEQUENCE [LARGE SCALE GENOMIC DNA]</scope>
    <source>
        <strain evidence="4">JCM 17064</strain>
    </source>
</reference>
<feature type="modified residue" description="4-aspartylphosphate" evidence="1">
    <location>
        <position position="56"/>
    </location>
</feature>
<dbReference type="SUPFAM" id="SSF52172">
    <property type="entry name" value="CheY-like"/>
    <property type="match status" value="1"/>
</dbReference>
<evidence type="ECO:0000313" key="4">
    <source>
        <dbReference type="Proteomes" id="UP001500968"/>
    </source>
</evidence>
<dbReference type="PROSITE" id="PS50110">
    <property type="entry name" value="RESPONSE_REGULATORY"/>
    <property type="match status" value="1"/>
</dbReference>
<dbReference type="RefSeq" id="WP_324691270.1">
    <property type="nucleotide sequence ID" value="NZ_BAABCR010000004.1"/>
</dbReference>
<dbReference type="Proteomes" id="UP001500968">
    <property type="component" value="Unassembled WGS sequence"/>
</dbReference>
<dbReference type="InterPro" id="IPR052893">
    <property type="entry name" value="TCS_response_regulator"/>
</dbReference>
<feature type="domain" description="Response regulatory" evidence="2">
    <location>
        <begin position="2"/>
        <end position="123"/>
    </location>
</feature>
<name>A0ABP7TEF5_9FLAO</name>
<evidence type="ECO:0000313" key="3">
    <source>
        <dbReference type="EMBL" id="GAA4025044.1"/>
    </source>
</evidence>
<evidence type="ECO:0000259" key="2">
    <source>
        <dbReference type="PROSITE" id="PS50110"/>
    </source>
</evidence>
<organism evidence="3 4">
    <name type="scientific">Flavobacterium cheonhonense</name>
    <dbReference type="NCBI Taxonomy" id="706185"/>
    <lineage>
        <taxon>Bacteria</taxon>
        <taxon>Pseudomonadati</taxon>
        <taxon>Bacteroidota</taxon>
        <taxon>Flavobacteriia</taxon>
        <taxon>Flavobacteriales</taxon>
        <taxon>Flavobacteriaceae</taxon>
        <taxon>Flavobacterium</taxon>
    </lineage>
</organism>
<evidence type="ECO:0000256" key="1">
    <source>
        <dbReference type="PROSITE-ProRule" id="PRU00169"/>
    </source>
</evidence>
<keyword evidence="4" id="KW-1185">Reference proteome</keyword>
<comment type="caution">
    <text evidence="3">The sequence shown here is derived from an EMBL/GenBank/DDBJ whole genome shotgun (WGS) entry which is preliminary data.</text>
</comment>
<dbReference type="InterPro" id="IPR011006">
    <property type="entry name" value="CheY-like_superfamily"/>
</dbReference>
<dbReference type="PANTHER" id="PTHR44520:SF2">
    <property type="entry name" value="RESPONSE REGULATOR RCP1"/>
    <property type="match status" value="1"/>
</dbReference>
<accession>A0ABP7TEF5</accession>
<dbReference type="Pfam" id="PF00072">
    <property type="entry name" value="Response_reg"/>
    <property type="match status" value="1"/>
</dbReference>
<keyword evidence="1" id="KW-0597">Phosphoprotein</keyword>
<proteinExistence type="predicted"/>
<dbReference type="PANTHER" id="PTHR44520">
    <property type="entry name" value="RESPONSE REGULATOR RCP1-RELATED"/>
    <property type="match status" value="1"/>
</dbReference>
<dbReference type="EMBL" id="BAABCR010000004">
    <property type="protein sequence ID" value="GAA4025044.1"/>
    <property type="molecule type" value="Genomic_DNA"/>
</dbReference>
<sequence>MKYILIDDDPIINLVHKKVIIKNDLEAEVTDFISGKKALDYLKNSNDTEKNIILLDINMPEMNGFEFLDALLKHKGINCDQFNIFILTSSLNNKDKEQATQYPILKGYLEKPLDISNLQKLIA</sequence>
<dbReference type="SMART" id="SM00448">
    <property type="entry name" value="REC"/>
    <property type="match status" value="1"/>
</dbReference>
<dbReference type="InterPro" id="IPR001789">
    <property type="entry name" value="Sig_transdc_resp-reg_receiver"/>
</dbReference>